<evidence type="ECO:0000256" key="1">
    <source>
        <dbReference type="SAM" id="Phobius"/>
    </source>
</evidence>
<reference evidence="3 4" key="1">
    <citation type="submission" date="2016-10" db="EMBL/GenBank/DDBJ databases">
        <authorList>
            <person name="de Groot N.N."/>
        </authorList>
    </citation>
    <scope>NUCLEOTIDE SEQUENCE [LARGE SCALE GENOMIC DNA]</scope>
    <source>
        <strain evidence="3 4">DSM 15345</strain>
    </source>
</reference>
<organism evidence="3 4">
    <name type="scientific">Rubrimonas cliftonensis</name>
    <dbReference type="NCBI Taxonomy" id="89524"/>
    <lineage>
        <taxon>Bacteria</taxon>
        <taxon>Pseudomonadati</taxon>
        <taxon>Pseudomonadota</taxon>
        <taxon>Alphaproteobacteria</taxon>
        <taxon>Rhodobacterales</taxon>
        <taxon>Paracoccaceae</taxon>
        <taxon>Rubrimonas</taxon>
    </lineage>
</organism>
<dbReference type="SUPFAM" id="SSF81469">
    <property type="entry name" value="Bacterial aa3 type cytochrome c oxidase subunit IV"/>
    <property type="match status" value="1"/>
</dbReference>
<evidence type="ECO:0000313" key="4">
    <source>
        <dbReference type="Proteomes" id="UP000198703"/>
    </source>
</evidence>
<dbReference type="AlphaFoldDB" id="A0A1H4A4F5"/>
<keyword evidence="4" id="KW-1185">Reference proteome</keyword>
<keyword evidence="1" id="KW-0472">Membrane</keyword>
<dbReference type="Pfam" id="PF07835">
    <property type="entry name" value="COX4_pro_2"/>
    <property type="match status" value="1"/>
</dbReference>
<feature type="transmembrane region" description="Helical" evidence="1">
    <location>
        <begin position="19"/>
        <end position="40"/>
    </location>
</feature>
<dbReference type="STRING" id="89524.SAMN05444370_10461"/>
<dbReference type="EMBL" id="FNQM01000004">
    <property type="protein sequence ID" value="SEA30760.1"/>
    <property type="molecule type" value="Genomic_DNA"/>
</dbReference>
<dbReference type="RefSeq" id="WP_093251838.1">
    <property type="nucleotide sequence ID" value="NZ_FNQM01000004.1"/>
</dbReference>
<keyword evidence="1" id="KW-0812">Transmembrane</keyword>
<feature type="domain" description="Cytochrome c oxidase subunit IV bacterial aa3 type" evidence="2">
    <location>
        <begin position="5"/>
        <end position="40"/>
    </location>
</feature>
<accession>A0A1H4A4F5</accession>
<evidence type="ECO:0000259" key="2">
    <source>
        <dbReference type="Pfam" id="PF07835"/>
    </source>
</evidence>
<name>A0A1H4A4F5_9RHOB</name>
<protein>
    <submittedName>
        <fullName evidence="3">Aa3 type cytochrome c oxidase subunit IV</fullName>
    </submittedName>
</protein>
<dbReference type="InterPro" id="IPR036596">
    <property type="entry name" value="Cyt-C_aa3_sf"/>
</dbReference>
<evidence type="ECO:0000313" key="3">
    <source>
        <dbReference type="EMBL" id="SEA30760.1"/>
    </source>
</evidence>
<dbReference type="InterPro" id="IPR012422">
    <property type="entry name" value="Cyt_c_oxidase_su4_bac-aa3"/>
</dbReference>
<gene>
    <name evidence="3" type="ORF">SAMN05444370_10461</name>
</gene>
<keyword evidence="1" id="KW-1133">Transmembrane helix</keyword>
<dbReference type="Proteomes" id="UP000198703">
    <property type="component" value="Unassembled WGS sequence"/>
</dbReference>
<sequence length="44" mass="4784">MAEHHHHGSMDISEQERTFAGFLRVAGVAIVVAVAVLLVLTTRI</sequence>
<dbReference type="Gene3D" id="1.20.5.160">
    <property type="entry name" value="Bacterial aa3 type cytochrome c oxidase subunit IV"/>
    <property type="match status" value="1"/>
</dbReference>
<proteinExistence type="predicted"/>